<dbReference type="WBParaSite" id="Hba_02059">
    <property type="protein sequence ID" value="Hba_02059"/>
    <property type="gene ID" value="Hba_02059"/>
</dbReference>
<organism evidence="1 2">
    <name type="scientific">Heterorhabditis bacteriophora</name>
    <name type="common">Entomopathogenic nematode worm</name>
    <dbReference type="NCBI Taxonomy" id="37862"/>
    <lineage>
        <taxon>Eukaryota</taxon>
        <taxon>Metazoa</taxon>
        <taxon>Ecdysozoa</taxon>
        <taxon>Nematoda</taxon>
        <taxon>Chromadorea</taxon>
        <taxon>Rhabditida</taxon>
        <taxon>Rhabditina</taxon>
        <taxon>Rhabditomorpha</taxon>
        <taxon>Strongyloidea</taxon>
        <taxon>Heterorhabditidae</taxon>
        <taxon>Heterorhabditis</taxon>
    </lineage>
</organism>
<reference evidence="2" key="1">
    <citation type="submission" date="2016-11" db="UniProtKB">
        <authorList>
            <consortium name="WormBaseParasite"/>
        </authorList>
    </citation>
    <scope>IDENTIFICATION</scope>
</reference>
<sequence length="28" mass="3360">MYFSFIPHKELISFSNLTWLLNLITAFL</sequence>
<proteinExistence type="predicted"/>
<evidence type="ECO:0000313" key="1">
    <source>
        <dbReference type="Proteomes" id="UP000095283"/>
    </source>
</evidence>
<name>A0A1I7WBJ9_HETBA</name>
<keyword evidence="1" id="KW-1185">Reference proteome</keyword>
<evidence type="ECO:0000313" key="2">
    <source>
        <dbReference type="WBParaSite" id="Hba_02059"/>
    </source>
</evidence>
<dbReference type="AlphaFoldDB" id="A0A1I7WBJ9"/>
<dbReference type="Proteomes" id="UP000095283">
    <property type="component" value="Unplaced"/>
</dbReference>
<protein>
    <submittedName>
        <fullName evidence="2">Uncharacterized protein</fullName>
    </submittedName>
</protein>
<accession>A0A1I7WBJ9</accession>